<dbReference type="AlphaFoldDB" id="A0A382CKX4"/>
<dbReference type="GO" id="GO:0003906">
    <property type="term" value="F:DNA-(apurinic or apyrimidinic site) endonuclease activity"/>
    <property type="evidence" value="ECO:0007669"/>
    <property type="project" value="TreeGrafter"/>
</dbReference>
<dbReference type="EMBL" id="UINC01035010">
    <property type="protein sequence ID" value="SVB26730.1"/>
    <property type="molecule type" value="Genomic_DNA"/>
</dbReference>
<feature type="domain" description="Endonuclease/exonuclease/phosphatase" evidence="6">
    <location>
        <begin position="4"/>
        <end position="168"/>
    </location>
</feature>
<name>A0A382CKX4_9ZZZZ</name>
<evidence type="ECO:0000256" key="2">
    <source>
        <dbReference type="ARBA" id="ARBA00007092"/>
    </source>
</evidence>
<dbReference type="InterPro" id="IPR004808">
    <property type="entry name" value="AP_endonuc_1"/>
</dbReference>
<dbReference type="InterPro" id="IPR036691">
    <property type="entry name" value="Endo/exonu/phosph_ase_sf"/>
</dbReference>
<feature type="non-terminal residue" evidence="7">
    <location>
        <position position="169"/>
    </location>
</feature>
<keyword evidence="3" id="KW-0479">Metal-binding</keyword>
<accession>A0A382CKX4</accession>
<dbReference type="Gene3D" id="3.60.10.10">
    <property type="entry name" value="Endonuclease/exonuclease/phosphatase"/>
    <property type="match status" value="1"/>
</dbReference>
<evidence type="ECO:0000256" key="1">
    <source>
        <dbReference type="ARBA" id="ARBA00001946"/>
    </source>
</evidence>
<dbReference type="GO" id="GO:0008081">
    <property type="term" value="F:phosphoric diester hydrolase activity"/>
    <property type="evidence" value="ECO:0007669"/>
    <property type="project" value="TreeGrafter"/>
</dbReference>
<dbReference type="PANTHER" id="PTHR22748">
    <property type="entry name" value="AP ENDONUCLEASE"/>
    <property type="match status" value="1"/>
</dbReference>
<gene>
    <name evidence="7" type="ORF">METZ01_LOCUS179584</name>
</gene>
<sequence>VRVVTWNLNGIRAAHRKGLAGFVDRIDADIWLFQETRALPEQMPDDWAPPKGHEVLWHPAQKKGYSGVMTCSRTGLSEVGRGIDTELDEIRDPDGRVLHTKHGDLHCVNMYLPNGSSGPERQTYKERWIEDMLVWSKRFTDSDEPALLCGDLNIAHEEDDIWNPSGNRK</sequence>
<dbReference type="Pfam" id="PF03372">
    <property type="entry name" value="Exo_endo_phos"/>
    <property type="match status" value="1"/>
</dbReference>
<reference evidence="7" key="1">
    <citation type="submission" date="2018-05" db="EMBL/GenBank/DDBJ databases">
        <authorList>
            <person name="Lanie J.A."/>
            <person name="Ng W.-L."/>
            <person name="Kazmierczak K.M."/>
            <person name="Andrzejewski T.M."/>
            <person name="Davidsen T.M."/>
            <person name="Wayne K.J."/>
            <person name="Tettelin H."/>
            <person name="Glass J.I."/>
            <person name="Rusch D."/>
            <person name="Podicherti R."/>
            <person name="Tsui H.-C.T."/>
            <person name="Winkler M.E."/>
        </authorList>
    </citation>
    <scope>NUCLEOTIDE SEQUENCE</scope>
</reference>
<dbReference type="PROSITE" id="PS51435">
    <property type="entry name" value="AP_NUCLEASE_F1_4"/>
    <property type="match status" value="1"/>
</dbReference>
<keyword evidence="4" id="KW-0378">Hydrolase</keyword>
<dbReference type="GO" id="GO:0008311">
    <property type="term" value="F:double-stranded DNA 3'-5' DNA exonuclease activity"/>
    <property type="evidence" value="ECO:0007669"/>
    <property type="project" value="TreeGrafter"/>
</dbReference>
<protein>
    <recommendedName>
        <fullName evidence="6">Endonuclease/exonuclease/phosphatase domain-containing protein</fullName>
    </recommendedName>
</protein>
<feature type="non-terminal residue" evidence="7">
    <location>
        <position position="1"/>
    </location>
</feature>
<evidence type="ECO:0000256" key="3">
    <source>
        <dbReference type="ARBA" id="ARBA00022723"/>
    </source>
</evidence>
<comment type="cofactor">
    <cofactor evidence="1">
        <name>Mg(2+)</name>
        <dbReference type="ChEBI" id="CHEBI:18420"/>
    </cofactor>
</comment>
<evidence type="ECO:0000256" key="5">
    <source>
        <dbReference type="ARBA" id="ARBA00022842"/>
    </source>
</evidence>
<dbReference type="GO" id="GO:0006284">
    <property type="term" value="P:base-excision repair"/>
    <property type="evidence" value="ECO:0007669"/>
    <property type="project" value="TreeGrafter"/>
</dbReference>
<proteinExistence type="inferred from homology"/>
<dbReference type="NCBIfam" id="TIGR00633">
    <property type="entry name" value="xth"/>
    <property type="match status" value="1"/>
</dbReference>
<evidence type="ECO:0000256" key="4">
    <source>
        <dbReference type="ARBA" id="ARBA00022801"/>
    </source>
</evidence>
<organism evidence="7">
    <name type="scientific">marine metagenome</name>
    <dbReference type="NCBI Taxonomy" id="408172"/>
    <lineage>
        <taxon>unclassified sequences</taxon>
        <taxon>metagenomes</taxon>
        <taxon>ecological metagenomes</taxon>
    </lineage>
</organism>
<dbReference type="GO" id="GO:0046872">
    <property type="term" value="F:metal ion binding"/>
    <property type="evidence" value="ECO:0007669"/>
    <property type="project" value="UniProtKB-KW"/>
</dbReference>
<dbReference type="PANTHER" id="PTHR22748:SF6">
    <property type="entry name" value="DNA-(APURINIC OR APYRIMIDINIC SITE) ENDONUCLEASE"/>
    <property type="match status" value="1"/>
</dbReference>
<evidence type="ECO:0000313" key="7">
    <source>
        <dbReference type="EMBL" id="SVB26730.1"/>
    </source>
</evidence>
<evidence type="ECO:0000259" key="6">
    <source>
        <dbReference type="Pfam" id="PF03372"/>
    </source>
</evidence>
<dbReference type="InterPro" id="IPR005135">
    <property type="entry name" value="Endo/exonuclease/phosphatase"/>
</dbReference>
<dbReference type="SUPFAM" id="SSF56219">
    <property type="entry name" value="DNase I-like"/>
    <property type="match status" value="1"/>
</dbReference>
<keyword evidence="5" id="KW-0460">Magnesium</keyword>
<comment type="similarity">
    <text evidence="2">Belongs to the DNA repair enzymes AP/ExoA family.</text>
</comment>